<dbReference type="Proteomes" id="UP000244722">
    <property type="component" value="Unassembled WGS sequence"/>
</dbReference>
<proteinExistence type="predicted"/>
<gene>
    <name evidence="1" type="ORF">B9Z19DRAFT_52558</name>
</gene>
<reference evidence="1 2" key="1">
    <citation type="submission" date="2017-04" db="EMBL/GenBank/DDBJ databases">
        <title>Draft genome sequence of Tuber borchii Vittad., a whitish edible truffle.</title>
        <authorList>
            <consortium name="DOE Joint Genome Institute"/>
            <person name="Murat C."/>
            <person name="Kuo A."/>
            <person name="Barry K.W."/>
            <person name="Clum A."/>
            <person name="Dockter R.B."/>
            <person name="Fauchery L."/>
            <person name="Iotti M."/>
            <person name="Kohler A."/>
            <person name="Labutti K."/>
            <person name="Lindquist E.A."/>
            <person name="Lipzen A."/>
            <person name="Ohm R.A."/>
            <person name="Wang M."/>
            <person name="Grigoriev I.V."/>
            <person name="Zambonelli A."/>
            <person name="Martin F.M."/>
        </authorList>
    </citation>
    <scope>NUCLEOTIDE SEQUENCE [LARGE SCALE GENOMIC DNA]</scope>
    <source>
        <strain evidence="1 2">Tbo3840</strain>
    </source>
</reference>
<comment type="caution">
    <text evidence="1">The sequence shown here is derived from an EMBL/GenBank/DDBJ whole genome shotgun (WGS) entry which is preliminary data.</text>
</comment>
<sequence>MYDTGIGEHSHEAWACLTLDYIIWYGTGLECSGHGSIFCPLPNRAWWSFSTQPPPSWYSRSQYLGRFMPLGFLTNLVGSSPSDCSSYSTRILPYSSVVRNEGRRIAYTPNTDQVPLFRRTVLVLVLLKYSGSTVVRTGKLSIVVQFCTK</sequence>
<name>A0A2T6ZT50_TUBBO</name>
<dbReference type="AlphaFoldDB" id="A0A2T6ZT50"/>
<accession>A0A2T6ZT50</accession>
<evidence type="ECO:0000313" key="2">
    <source>
        <dbReference type="Proteomes" id="UP000244722"/>
    </source>
</evidence>
<keyword evidence="2" id="KW-1185">Reference proteome</keyword>
<organism evidence="1 2">
    <name type="scientific">Tuber borchii</name>
    <name type="common">White truffle</name>
    <dbReference type="NCBI Taxonomy" id="42251"/>
    <lineage>
        <taxon>Eukaryota</taxon>
        <taxon>Fungi</taxon>
        <taxon>Dikarya</taxon>
        <taxon>Ascomycota</taxon>
        <taxon>Pezizomycotina</taxon>
        <taxon>Pezizomycetes</taxon>
        <taxon>Pezizales</taxon>
        <taxon>Tuberaceae</taxon>
        <taxon>Tuber</taxon>
    </lineage>
</organism>
<dbReference type="EMBL" id="NESQ01000110">
    <property type="protein sequence ID" value="PUU78657.1"/>
    <property type="molecule type" value="Genomic_DNA"/>
</dbReference>
<protein>
    <submittedName>
        <fullName evidence="1">Uncharacterized protein</fullName>
    </submittedName>
</protein>
<evidence type="ECO:0000313" key="1">
    <source>
        <dbReference type="EMBL" id="PUU78657.1"/>
    </source>
</evidence>